<dbReference type="SUPFAM" id="SSF51419">
    <property type="entry name" value="PLP-binding barrel"/>
    <property type="match status" value="1"/>
</dbReference>
<evidence type="ECO:0000313" key="2">
    <source>
        <dbReference type="EMBL" id="MDR7346502.1"/>
    </source>
</evidence>
<dbReference type="Gene3D" id="3.20.20.10">
    <property type="entry name" value="Alanine racemase"/>
    <property type="match status" value="1"/>
</dbReference>
<accession>A0ABU2AYT7</accession>
<name>A0ABU2AYT7_9MICC</name>
<comment type="caution">
    <text evidence="2">The sequence shown here is derived from an EMBL/GenBank/DDBJ whole genome shotgun (WGS) entry which is preliminary data.</text>
</comment>
<protein>
    <submittedName>
        <fullName evidence="2">D-serine deaminase-like pyridoxal phosphate-dependent protein</fullName>
    </submittedName>
</protein>
<proteinExistence type="predicted"/>
<feature type="domain" description="Alanine racemase N-terminal" evidence="1">
    <location>
        <begin position="37"/>
        <end position="280"/>
    </location>
</feature>
<dbReference type="InterPro" id="IPR029066">
    <property type="entry name" value="PLP-binding_barrel"/>
</dbReference>
<dbReference type="InterPro" id="IPR051466">
    <property type="entry name" value="D-amino_acid_metab_enzyme"/>
</dbReference>
<evidence type="ECO:0000313" key="3">
    <source>
        <dbReference type="Proteomes" id="UP001183794"/>
    </source>
</evidence>
<gene>
    <name evidence="2" type="ORF">J2S62_000759</name>
</gene>
<dbReference type="Proteomes" id="UP001183794">
    <property type="component" value="Unassembled WGS sequence"/>
</dbReference>
<sequence length="406" mass="43357">MAPAFDLLGPNTPNPGDQHRRLATACQHLAAPVAVLDLHALSANAHALVQRAGGKPVRIASKSLRSTGVLTALLATPGYAGVLAFSLREAIMLVQTGVAQDVVVAYPTTDRHALTQLLDSEHLLQAITVMIDHPEQLQFIRRLGTGVAAVRVCLDLDMSLRAGPLHIGTRRSPIHTVDHVTAAAEYITATHMFRLVGLMGYEAQIAGVTDNNPLISAIKRISNTELRARRRHLVRAAQRVLTSRGLPDLEFVNGGGTGSLESTATDDAVTEVAAGSGIYGPHLFDHYDTFTPEPAAFFGLDVTRHPAPGFVTVQGGGWIASGTPGADRLPLPVYPSGLHYTRTEGAGEVQTPLHAAGSAVPDIGQRIWFRHAKAGELAEHVNHFHLVTQHRITATVTTYRGDGFVL</sequence>
<organism evidence="2 3">
    <name type="scientific">Enteractinococcus fodinae</name>
    <dbReference type="NCBI Taxonomy" id="684663"/>
    <lineage>
        <taxon>Bacteria</taxon>
        <taxon>Bacillati</taxon>
        <taxon>Actinomycetota</taxon>
        <taxon>Actinomycetes</taxon>
        <taxon>Micrococcales</taxon>
        <taxon>Micrococcaceae</taxon>
    </lineage>
</organism>
<dbReference type="RefSeq" id="WP_310171551.1">
    <property type="nucleotide sequence ID" value="NZ_BAABHE010000002.1"/>
</dbReference>
<dbReference type="EMBL" id="JAVDYJ010000001">
    <property type="protein sequence ID" value="MDR7346502.1"/>
    <property type="molecule type" value="Genomic_DNA"/>
</dbReference>
<dbReference type="PANTHER" id="PTHR28004:SF2">
    <property type="entry name" value="D-SERINE DEHYDRATASE"/>
    <property type="match status" value="1"/>
</dbReference>
<reference evidence="2 3" key="1">
    <citation type="submission" date="2023-07" db="EMBL/GenBank/DDBJ databases">
        <title>Sequencing the genomes of 1000 actinobacteria strains.</title>
        <authorList>
            <person name="Klenk H.-P."/>
        </authorList>
    </citation>
    <scope>NUCLEOTIDE SEQUENCE [LARGE SCALE GENOMIC DNA]</scope>
    <source>
        <strain evidence="2 3">DSM 22966</strain>
    </source>
</reference>
<dbReference type="PANTHER" id="PTHR28004">
    <property type="entry name" value="ZGC:162816-RELATED"/>
    <property type="match status" value="1"/>
</dbReference>
<dbReference type="Pfam" id="PF01168">
    <property type="entry name" value="Ala_racemase_N"/>
    <property type="match status" value="1"/>
</dbReference>
<dbReference type="InterPro" id="IPR001608">
    <property type="entry name" value="Ala_racemase_N"/>
</dbReference>
<keyword evidence="3" id="KW-1185">Reference proteome</keyword>
<evidence type="ECO:0000259" key="1">
    <source>
        <dbReference type="Pfam" id="PF01168"/>
    </source>
</evidence>